<dbReference type="PATRIC" id="fig|1408189.4.peg.939"/>
<keyword evidence="4" id="KW-1185">Reference proteome</keyword>
<dbReference type="Gene3D" id="3.40.50.300">
    <property type="entry name" value="P-loop containing nucleotide triphosphate hydrolases"/>
    <property type="match status" value="1"/>
</dbReference>
<dbReference type="RefSeq" id="WP_082313114.1">
    <property type="nucleotide sequence ID" value="NZ_CP006841.1"/>
</dbReference>
<evidence type="ECO:0000259" key="2">
    <source>
        <dbReference type="Pfam" id="PF13191"/>
    </source>
</evidence>
<protein>
    <recommendedName>
        <fullName evidence="2">Orc1-like AAA ATPase domain-containing protein</fullName>
    </recommendedName>
</protein>
<dbReference type="PANTHER" id="PTHR34301">
    <property type="entry name" value="DNA-BINDING PROTEIN-RELATED"/>
    <property type="match status" value="1"/>
</dbReference>
<dbReference type="PANTHER" id="PTHR34301:SF8">
    <property type="entry name" value="ATPASE DOMAIN-CONTAINING PROTEIN"/>
    <property type="match status" value="1"/>
</dbReference>
<proteinExistence type="predicted"/>
<sequence length="386" mass="41611">MKIRTERETISPRNPFHPTFGRSPAVIGGRDVELDSFQLALAEGPGNPWRTTLISGSRGIGKTVLLNEFEAAAQQLGWIALRAHIGAEMIAELTSVTIPRALAHIDSAPATATRRITGVSIAGIGGITTSINDSADAPGKNLLSQLQDLSALLARYESGILLTLDEVQSATPEQLSEIAHVIQDLNRDDTEIAFVAAGLPSGIEDLLQLDSTTFLRRAERVSLGRLDSATTQDIFEKTAALGHRRMDEEAAAHAADMSHGYPYLIQTIGSVAWAKARLDNSDTITIRHVEEAGAESIRRIGRQVHAPSLRNVPPKQIEFLIAMAALAPDGAPVATKDIASRMGRQLSGVSQLRHDLIYRELITPVTTGQLEFTLPYLADYLNGLVA</sequence>
<evidence type="ECO:0000313" key="4">
    <source>
        <dbReference type="Proteomes" id="UP000058446"/>
    </source>
</evidence>
<feature type="compositionally biased region" description="Basic and acidic residues" evidence="1">
    <location>
        <begin position="1"/>
        <end position="10"/>
    </location>
</feature>
<evidence type="ECO:0000313" key="3">
    <source>
        <dbReference type="EMBL" id="ALA67120.1"/>
    </source>
</evidence>
<dbReference type="KEGG" id="clw:CLAC_04695"/>
<dbReference type="InterPro" id="IPR041664">
    <property type="entry name" value="AAA_16"/>
</dbReference>
<dbReference type="Pfam" id="PF13191">
    <property type="entry name" value="AAA_16"/>
    <property type="match status" value="1"/>
</dbReference>
<dbReference type="EMBL" id="CP006841">
    <property type="protein sequence ID" value="ALA67120.1"/>
    <property type="molecule type" value="Genomic_DNA"/>
</dbReference>
<accession>A0A0K2GZA4</accession>
<organism evidence="3 4">
    <name type="scientific">Corynebacterium lactis RW2-5</name>
    <dbReference type="NCBI Taxonomy" id="1408189"/>
    <lineage>
        <taxon>Bacteria</taxon>
        <taxon>Bacillati</taxon>
        <taxon>Actinomycetota</taxon>
        <taxon>Actinomycetes</taxon>
        <taxon>Mycobacteriales</taxon>
        <taxon>Corynebacteriaceae</taxon>
        <taxon>Corynebacterium</taxon>
    </lineage>
</organism>
<dbReference type="InterPro" id="IPR027417">
    <property type="entry name" value="P-loop_NTPase"/>
</dbReference>
<dbReference type="OrthoDB" id="2020141at2"/>
<feature type="domain" description="Orc1-like AAA ATPase" evidence="2">
    <location>
        <begin position="29"/>
        <end position="187"/>
    </location>
</feature>
<dbReference type="STRING" id="1408189.CLAC_04695"/>
<gene>
    <name evidence="3" type="ORF">CLAC_04695</name>
</gene>
<dbReference type="SUPFAM" id="SSF52540">
    <property type="entry name" value="P-loop containing nucleoside triphosphate hydrolases"/>
    <property type="match status" value="1"/>
</dbReference>
<dbReference type="AlphaFoldDB" id="A0A0K2GZA4"/>
<reference evidence="3 4" key="1">
    <citation type="submission" date="2013-10" db="EMBL/GenBank/DDBJ databases">
        <title>Complete genome sequence of Corynebacterium lactis DSM 45799(T), isolated from raw cow milk.</title>
        <authorList>
            <person name="Ruckert C."/>
            <person name="Albersmeier A."/>
            <person name="Lipski A."/>
            <person name="Kalinowski J."/>
        </authorList>
    </citation>
    <scope>NUCLEOTIDE SEQUENCE [LARGE SCALE GENOMIC DNA]</scope>
    <source>
        <strain evidence="3 4">RW2-5</strain>
    </source>
</reference>
<name>A0A0K2GZA4_9CORY</name>
<dbReference type="Proteomes" id="UP000058446">
    <property type="component" value="Chromosome"/>
</dbReference>
<feature type="region of interest" description="Disordered" evidence="1">
    <location>
        <begin position="1"/>
        <end position="22"/>
    </location>
</feature>
<evidence type="ECO:0000256" key="1">
    <source>
        <dbReference type="SAM" id="MobiDB-lite"/>
    </source>
</evidence>